<dbReference type="CDD" id="cd12370">
    <property type="entry name" value="RRM1_PUF60"/>
    <property type="match status" value="1"/>
</dbReference>
<keyword evidence="9" id="KW-1185">Reference proteome</keyword>
<keyword evidence="5" id="KW-0539">Nucleus</keyword>
<feature type="domain" description="RRM" evidence="7">
    <location>
        <begin position="405"/>
        <end position="493"/>
    </location>
</feature>
<evidence type="ECO:0000256" key="1">
    <source>
        <dbReference type="ARBA" id="ARBA00004123"/>
    </source>
</evidence>
<dbReference type="GO" id="GO:0000381">
    <property type="term" value="P:regulation of alternative mRNA splicing, via spliceosome"/>
    <property type="evidence" value="ECO:0007669"/>
    <property type="project" value="TreeGrafter"/>
</dbReference>
<keyword evidence="2" id="KW-0507">mRNA processing</keyword>
<dbReference type="InterPro" id="IPR003954">
    <property type="entry name" value="RRM_euk-type"/>
</dbReference>
<evidence type="ECO:0000259" key="7">
    <source>
        <dbReference type="PROSITE" id="PS50102"/>
    </source>
</evidence>
<dbReference type="InterPro" id="IPR035979">
    <property type="entry name" value="RBD_domain_sf"/>
</dbReference>
<dbReference type="InterPro" id="IPR034209">
    <property type="entry name" value="PUF60_RRM1"/>
</dbReference>
<dbReference type="PROSITE" id="PS50102">
    <property type="entry name" value="RRM"/>
    <property type="match status" value="3"/>
</dbReference>
<evidence type="ECO:0000313" key="8">
    <source>
        <dbReference type="EMBL" id="OAF71838.1"/>
    </source>
</evidence>
<comment type="subcellular location">
    <subcellularLocation>
        <location evidence="1">Nucleus</location>
    </subcellularLocation>
</comment>
<dbReference type="AlphaFoldDB" id="A0A177BBY0"/>
<keyword evidence="3 6" id="KW-0694">RNA-binding</keyword>
<feature type="domain" description="RRM" evidence="7">
    <location>
        <begin position="185"/>
        <end position="264"/>
    </location>
</feature>
<name>A0A177BBY0_9BILA</name>
<dbReference type="PANTHER" id="PTHR47330:SF1">
    <property type="entry name" value="POLY(U)-BINDING-SPLICING FACTOR PUF60"/>
    <property type="match status" value="1"/>
</dbReference>
<feature type="domain" description="RRM" evidence="7">
    <location>
        <begin position="88"/>
        <end position="166"/>
    </location>
</feature>
<keyword evidence="4" id="KW-0508">mRNA splicing</keyword>
<evidence type="ECO:0000256" key="2">
    <source>
        <dbReference type="ARBA" id="ARBA00022664"/>
    </source>
</evidence>
<evidence type="ECO:0000256" key="4">
    <source>
        <dbReference type="ARBA" id="ARBA00023187"/>
    </source>
</evidence>
<dbReference type="OrthoDB" id="20943at2759"/>
<evidence type="ECO:0000313" key="9">
    <source>
        <dbReference type="Proteomes" id="UP000078046"/>
    </source>
</evidence>
<dbReference type="FunFam" id="3.30.70.330:FF:000382">
    <property type="entry name" value="G-patch domain-containing protein"/>
    <property type="match status" value="1"/>
</dbReference>
<dbReference type="InterPro" id="IPR051974">
    <property type="entry name" value="PUF60_regulator"/>
</dbReference>
<dbReference type="FunFam" id="3.30.70.330:FF:000136">
    <property type="entry name" value="poly(U)-binding-splicing factor PUF60 isoform X1"/>
    <property type="match status" value="1"/>
</dbReference>
<accession>A0A177BBY0</accession>
<organism evidence="8 9">
    <name type="scientific">Intoshia linei</name>
    <dbReference type="NCBI Taxonomy" id="1819745"/>
    <lineage>
        <taxon>Eukaryota</taxon>
        <taxon>Metazoa</taxon>
        <taxon>Spiralia</taxon>
        <taxon>Lophotrochozoa</taxon>
        <taxon>Mesozoa</taxon>
        <taxon>Orthonectida</taxon>
        <taxon>Rhopaluridae</taxon>
        <taxon>Intoshia</taxon>
    </lineage>
</organism>
<comment type="caution">
    <text evidence="8">The sequence shown here is derived from an EMBL/GenBank/DDBJ whole genome shotgun (WGS) entry which is preliminary data.</text>
</comment>
<evidence type="ECO:0000256" key="3">
    <source>
        <dbReference type="ARBA" id="ARBA00022884"/>
    </source>
</evidence>
<dbReference type="EMBL" id="LWCA01000020">
    <property type="protein sequence ID" value="OAF71838.1"/>
    <property type="molecule type" value="Genomic_DNA"/>
</dbReference>
<dbReference type="SUPFAM" id="SSF54928">
    <property type="entry name" value="RNA-binding domain, RBD"/>
    <property type="match status" value="2"/>
</dbReference>
<dbReference type="Gene3D" id="3.30.70.330">
    <property type="match status" value="3"/>
</dbReference>
<dbReference type="PANTHER" id="PTHR47330">
    <property type="entry name" value="POLY(U)-BINDING-SPLICING FACTOR PUF60-B-RELATED"/>
    <property type="match status" value="1"/>
</dbReference>
<evidence type="ECO:0000256" key="6">
    <source>
        <dbReference type="PROSITE-ProRule" id="PRU00176"/>
    </source>
</evidence>
<dbReference type="GO" id="GO:0071011">
    <property type="term" value="C:precatalytic spliceosome"/>
    <property type="evidence" value="ECO:0007669"/>
    <property type="project" value="TreeGrafter"/>
</dbReference>
<dbReference type="Pfam" id="PF00076">
    <property type="entry name" value="RRM_1"/>
    <property type="match status" value="2"/>
</dbReference>
<dbReference type="GO" id="GO:0000380">
    <property type="term" value="P:alternative mRNA splicing, via spliceosome"/>
    <property type="evidence" value="ECO:0007669"/>
    <property type="project" value="TreeGrafter"/>
</dbReference>
<dbReference type="SMART" id="SM00361">
    <property type="entry name" value="RRM_1"/>
    <property type="match status" value="3"/>
</dbReference>
<reference evidence="8 9" key="1">
    <citation type="submission" date="2016-04" db="EMBL/GenBank/DDBJ databases">
        <title>The genome of Intoshia linei affirms orthonectids as highly simplified spiralians.</title>
        <authorList>
            <person name="Mikhailov K.V."/>
            <person name="Slusarev G.S."/>
            <person name="Nikitin M.A."/>
            <person name="Logacheva M.D."/>
            <person name="Penin A."/>
            <person name="Aleoshin V."/>
            <person name="Panchin Y.V."/>
        </authorList>
    </citation>
    <scope>NUCLEOTIDE SEQUENCE [LARGE SCALE GENOMIC DNA]</scope>
    <source>
        <strain evidence="8">Intl2013</strain>
        <tissue evidence="8">Whole animal</tissue>
    </source>
</reference>
<dbReference type="SMART" id="SM00360">
    <property type="entry name" value="RRM"/>
    <property type="match status" value="3"/>
</dbReference>
<gene>
    <name evidence="8" type="ORF">A3Q56_00381</name>
</gene>
<dbReference type="InterPro" id="IPR012677">
    <property type="entry name" value="Nucleotide-bd_a/b_plait_sf"/>
</dbReference>
<dbReference type="Proteomes" id="UP000078046">
    <property type="component" value="Unassembled WGS sequence"/>
</dbReference>
<protein>
    <submittedName>
        <fullName evidence="8">Poly(U)-binding-splicing factor PUF60-B</fullName>
    </submittedName>
</protein>
<dbReference type="GO" id="GO:0003723">
    <property type="term" value="F:RNA binding"/>
    <property type="evidence" value="ECO:0007669"/>
    <property type="project" value="UniProtKB-UniRule"/>
</dbReference>
<dbReference type="InterPro" id="IPR000504">
    <property type="entry name" value="RRM_dom"/>
</dbReference>
<dbReference type="GO" id="GO:0071013">
    <property type="term" value="C:catalytic step 2 spliceosome"/>
    <property type="evidence" value="ECO:0007669"/>
    <property type="project" value="TreeGrafter"/>
</dbReference>
<dbReference type="GO" id="GO:0006376">
    <property type="term" value="P:mRNA splice site recognition"/>
    <property type="evidence" value="ECO:0007669"/>
    <property type="project" value="TreeGrafter"/>
</dbReference>
<proteinExistence type="predicted"/>
<evidence type="ECO:0000256" key="5">
    <source>
        <dbReference type="ARBA" id="ARBA00023242"/>
    </source>
</evidence>
<sequence length="503" mass="56483">MNGVKAKLRQAPGIGATFLGPGAKRKTVDYEIIQLCRDDKDRINAAKRYAKEISVKNVLLKQTLSQQNQQSINFQDTLQKSQALALMCRIYVGSINFDISEEEVRQAFGPFGPIRNLSMSYDTVANKHKGFAFIEYETPEAGFLALDQMNGILMGGRNIKVGRPSNMPQASDIIEHMRLIAREYPRIYVSGIHQNVSENDIKSIFEAFGEITDISMVSDPFNPIQHKGYAYISYKKLHSAKDSIQAMNLFDLGGQFLRVGHCATEPNGTDLSTSIMPTETSVAAAAITAKLIAKGVKPTSKKKRRQKFSDAPDEDKTVIPPPAIVIPEIEDDIIKTVPIEFSKPMEEVSKFKEERRDPLKAAGMTTEDIMPPISATIKHQEHISISGTAARKMIMQKLQRNQDSRVVVLKNMVSYSDVDEFLKEEITGECSKYGLVEKVVIYNEPNTDHDRKEDMNVKIFVCFSKPEEMENAINSLNGRYFACRIVRAEKYDQGLFEANDFSL</sequence>